<proteinExistence type="predicted"/>
<reference evidence="2" key="1">
    <citation type="submission" date="2015-05" db="EMBL/GenBank/DDBJ databases">
        <authorList>
            <consortium name="Pathogen Informatics"/>
        </authorList>
    </citation>
    <scope>NUCLEOTIDE SEQUENCE [LARGE SCALE GENOMIC DNA]</scope>
    <source>
        <strain evidence="2">M72</strain>
    </source>
</reference>
<evidence type="ECO:0000313" key="1">
    <source>
        <dbReference type="EMBL" id="CRL32180.1"/>
    </source>
</evidence>
<gene>
    <name evidence="1" type="ORF">M72_19701</name>
</gene>
<dbReference type="OrthoDB" id="9760040at2"/>
<dbReference type="STRING" id="301302.ERS852420_01914"/>
<evidence type="ECO:0000313" key="2">
    <source>
        <dbReference type="Proteomes" id="UP000049979"/>
    </source>
</evidence>
<dbReference type="PANTHER" id="PTHR33361">
    <property type="entry name" value="GLR0591 PROTEIN"/>
    <property type="match status" value="1"/>
</dbReference>
<dbReference type="EMBL" id="CVRR01000003">
    <property type="protein sequence ID" value="CRL32180.1"/>
    <property type="molecule type" value="Genomic_DNA"/>
</dbReference>
<dbReference type="InterPro" id="IPR010281">
    <property type="entry name" value="DUF885"/>
</dbReference>
<evidence type="ECO:0008006" key="3">
    <source>
        <dbReference type="Google" id="ProtNLM"/>
    </source>
</evidence>
<sequence>MKHLLKKHRMLSVGIFLAAVLSIIYAAILSPAGKSTGSFSEFCTTLFREEMKSNTMNLHFTLKDPKAAGIDSYEITLGSLSGDSPHNQARQLKKLSEELKKYSHRSLKGKDRLTCRLLSDYISRQQNLAAYPYYDEPLTPSGGVTSQLPVLLAEYTFRNTRDIKDYLGLLSQMDTYFLGILDYEQKKADAGLFMSDEACLKVIEGCEVFTEHPDDNFLIDTFSNRLNAMDGLTDTQKNAYLKQHSKVLSDHVIPAYSQMIKGLTMLLGRGHNNWGLCNFPEGKAYYEAVVSADTGCDDSVEDLFSQIAKARREDLTFCQNLLEKNPKLASQSPKPDAALKEENAMLSRLQKEILTDFPAPPQTEVEICHVDPALSEYLAPAFYITAPIDDISHNRIYINDAKNDTDIYYFTTLAHEGYPGHLYQTICTSSYGAPEVRSLLNYPGYTEGWATYTEMQAFYYAGLNPDLASLLQHNQAATLSLYATADIGIHYFGWEKEKTAAFWSEYGVDDTATVNKITDLILEEPGNYLKYYVGYLKFRQMREQLALENKSFSVSAFHEAILRTGPSPFSVLEETVRDQLK</sequence>
<dbReference type="RefSeq" id="WP_055066783.1">
    <property type="nucleotide sequence ID" value="NZ_CP173697.1"/>
</dbReference>
<organism evidence="1 2">
    <name type="scientific">Roseburia faecis</name>
    <dbReference type="NCBI Taxonomy" id="301302"/>
    <lineage>
        <taxon>Bacteria</taxon>
        <taxon>Bacillati</taxon>
        <taxon>Bacillota</taxon>
        <taxon>Clostridia</taxon>
        <taxon>Lachnospirales</taxon>
        <taxon>Lachnospiraceae</taxon>
        <taxon>Roseburia</taxon>
    </lineage>
</organism>
<protein>
    <recommendedName>
        <fullName evidence="3">DUF885 domain-containing protein</fullName>
    </recommendedName>
</protein>
<dbReference type="Pfam" id="PF05960">
    <property type="entry name" value="DUF885"/>
    <property type="match status" value="1"/>
</dbReference>
<dbReference type="PANTHER" id="PTHR33361:SF2">
    <property type="entry name" value="DUF885 DOMAIN-CONTAINING PROTEIN"/>
    <property type="match status" value="1"/>
</dbReference>
<accession>A0A0M6W9E8</accession>
<name>A0A0M6W9E8_9FIRM</name>
<keyword evidence="2" id="KW-1185">Reference proteome</keyword>
<dbReference type="AlphaFoldDB" id="A0A0M6W9E8"/>
<dbReference type="Proteomes" id="UP000049979">
    <property type="component" value="Unassembled WGS sequence"/>
</dbReference>